<protein>
    <recommendedName>
        <fullName evidence="3">Tetratricopeptide repeat protein</fullName>
    </recommendedName>
</protein>
<dbReference type="InterPro" id="IPR011990">
    <property type="entry name" value="TPR-like_helical_dom_sf"/>
</dbReference>
<organism evidence="1 2">
    <name type="scientific">Ideonella dechloratans</name>
    <dbReference type="NCBI Taxonomy" id="36863"/>
    <lineage>
        <taxon>Bacteria</taxon>
        <taxon>Pseudomonadati</taxon>
        <taxon>Pseudomonadota</taxon>
        <taxon>Betaproteobacteria</taxon>
        <taxon>Burkholderiales</taxon>
        <taxon>Sphaerotilaceae</taxon>
        <taxon>Ideonella</taxon>
    </lineage>
</organism>
<proteinExistence type="predicted"/>
<dbReference type="SUPFAM" id="SSF48452">
    <property type="entry name" value="TPR-like"/>
    <property type="match status" value="1"/>
</dbReference>
<dbReference type="AlphaFoldDB" id="A0A643FGS5"/>
<evidence type="ECO:0000313" key="1">
    <source>
        <dbReference type="EMBL" id="KAB0583382.1"/>
    </source>
</evidence>
<keyword evidence="2" id="KW-1185">Reference proteome</keyword>
<dbReference type="Gene3D" id="1.25.40.10">
    <property type="entry name" value="Tetratricopeptide repeat domain"/>
    <property type="match status" value="2"/>
</dbReference>
<dbReference type="RefSeq" id="WP_151123609.1">
    <property type="nucleotide sequence ID" value="NZ_CP088081.1"/>
</dbReference>
<evidence type="ECO:0008006" key="3">
    <source>
        <dbReference type="Google" id="ProtNLM"/>
    </source>
</evidence>
<reference evidence="1 2" key="1">
    <citation type="submission" date="2019-09" db="EMBL/GenBank/DDBJ databases">
        <title>Draft genome sequences of 48 bacterial type strains from the CCUG.</title>
        <authorList>
            <person name="Tunovic T."/>
            <person name="Pineiro-Iglesias B."/>
            <person name="Unosson C."/>
            <person name="Inganas E."/>
            <person name="Ohlen M."/>
            <person name="Cardew S."/>
            <person name="Jensie-Markopoulos S."/>
            <person name="Salva-Serra F."/>
            <person name="Jaen-Luchoro D."/>
            <person name="Karlsson R."/>
            <person name="Svensson-Stadler L."/>
            <person name="Chun J."/>
            <person name="Moore E."/>
        </authorList>
    </citation>
    <scope>NUCLEOTIDE SEQUENCE [LARGE SCALE GENOMIC DNA]</scope>
    <source>
        <strain evidence="1 2">CCUG 30977</strain>
    </source>
</reference>
<dbReference type="EMBL" id="VZPB01000014">
    <property type="protein sequence ID" value="KAB0583382.1"/>
    <property type="molecule type" value="Genomic_DNA"/>
</dbReference>
<gene>
    <name evidence="1" type="ORF">F7Q92_07770</name>
</gene>
<evidence type="ECO:0000313" key="2">
    <source>
        <dbReference type="Proteomes" id="UP000430120"/>
    </source>
</evidence>
<dbReference type="OrthoDB" id="9148153at2"/>
<dbReference type="Proteomes" id="UP000430120">
    <property type="component" value="Unassembled WGS sequence"/>
</dbReference>
<sequence length="367" mass="40327">MASRLVERLDAAIAAAEDPLQRECLKAERAGALARHGLLDDARFALAGLRSQAQRRRSPRLAAWVALVDGQIDHFVSITPKAMDKFRQAHSLAVEAGDADLQAIALGWMATLNFNASRLPALAAQLREALQLASPQNHAAKARLGLVLADAHRFAGDDSRSQLWYQFAREHAIAEGDTSMMSALLHNIAAMRAGRIGLDDAFGQGDIEAAHRALLEAESTANYDWGAGAAALKTMVPLQARAQLLVVLGRWDEAVALFDTHLGRARQEGMAHREARFVAERAWCHLRRDRPREALKDAKQAAKCIDAQFDADDCAATHARLARVWRELSREDEAQRHQVLADQALAAYRAEQQRWREALAQALDGLG</sequence>
<comment type="caution">
    <text evidence="1">The sequence shown here is derived from an EMBL/GenBank/DDBJ whole genome shotgun (WGS) entry which is preliminary data.</text>
</comment>
<name>A0A643FGS5_IDEDE</name>
<accession>A0A643FGS5</accession>